<evidence type="ECO:0000256" key="5">
    <source>
        <dbReference type="ARBA" id="ARBA00022989"/>
    </source>
</evidence>
<comment type="similarity">
    <text evidence="2">Belongs to the nucleobase:cation symporter-2 (NCS2) (TC 2.A.40) family. Azg-like subfamily.</text>
</comment>
<evidence type="ECO:0000256" key="1">
    <source>
        <dbReference type="ARBA" id="ARBA00004127"/>
    </source>
</evidence>
<feature type="transmembrane region" description="Helical" evidence="7">
    <location>
        <begin position="403"/>
        <end position="423"/>
    </location>
</feature>
<accession>A0A6J6DBT3</accession>
<dbReference type="PANTHER" id="PTHR43337:SF1">
    <property type="entry name" value="XANTHINE_URACIL PERMEASE C887.17-RELATED"/>
    <property type="match status" value="1"/>
</dbReference>
<evidence type="ECO:0000256" key="2">
    <source>
        <dbReference type="ARBA" id="ARBA00005697"/>
    </source>
</evidence>
<name>A0A6J6DBT3_9ZZZZ</name>
<reference evidence="8" key="1">
    <citation type="submission" date="2020-05" db="EMBL/GenBank/DDBJ databases">
        <authorList>
            <person name="Chiriac C."/>
            <person name="Salcher M."/>
            <person name="Ghai R."/>
            <person name="Kavagutti S V."/>
        </authorList>
    </citation>
    <scope>NUCLEOTIDE SEQUENCE</scope>
</reference>
<feature type="transmembrane region" description="Helical" evidence="7">
    <location>
        <begin position="476"/>
        <end position="498"/>
    </location>
</feature>
<feature type="transmembrane region" description="Helical" evidence="7">
    <location>
        <begin position="379"/>
        <end position="396"/>
    </location>
</feature>
<dbReference type="InterPro" id="IPR045018">
    <property type="entry name" value="Azg-like"/>
</dbReference>
<evidence type="ECO:0000256" key="3">
    <source>
        <dbReference type="ARBA" id="ARBA00022448"/>
    </source>
</evidence>
<sequence length="500" mass="51258">MAQATKTKSASKKSAAKSGFSARLDKFFEITKRGSTIGTEVRGGLVIFITMAYIIILNPLILGFSPDVEGNLIGGGDPALGAIGAATALTAGVMSILFGVVARLPFAIAAGLGINSFLAVSIVKGVTWPEAMGLVVIEGILIVILASTGLRTMIFNAVPAQLKTAITVGIGLFIAFIGLVDAGFVRSTGLGAPPIGLGVGGVLVGIPTLTFIIGLILTAVLVARKVKAGILIGLVVTTVIAIVLNAIWPSGSMGVPGTETYNPAGWNLAQPVIPTSVFALPDLSIIGQVDLFGSFSRIGALAALMLVFTLLFSNFFDAMGTMTGLSKQAGLADKKGNFPRLTPALIVEGAGAIAGGVTSTSSNTVYIESASGIGGGARTGLASLVTGVLFVLAMFLTPLTQVVPLEVGAAALVIVGAMMMGQVVDIDWKDWSAAFPAFIAIIAMPLTYSIANGIGAGFIAWVVIRSLSGKAKEIHWLLWIVSAGFLLYFILPLIQQAINA</sequence>
<proteinExistence type="inferred from homology"/>
<dbReference type="PANTHER" id="PTHR43337">
    <property type="entry name" value="XANTHINE/URACIL PERMEASE C887.17-RELATED"/>
    <property type="match status" value="1"/>
</dbReference>
<gene>
    <name evidence="8" type="ORF">UFOPK1591_00752</name>
</gene>
<keyword evidence="5 7" id="KW-1133">Transmembrane helix</keyword>
<feature type="transmembrane region" description="Helical" evidence="7">
    <location>
        <begin position="197"/>
        <end position="223"/>
    </location>
</feature>
<keyword evidence="3" id="KW-0813">Transport</keyword>
<feature type="transmembrane region" description="Helical" evidence="7">
    <location>
        <begin position="162"/>
        <end position="185"/>
    </location>
</feature>
<organism evidence="8">
    <name type="scientific">freshwater metagenome</name>
    <dbReference type="NCBI Taxonomy" id="449393"/>
    <lineage>
        <taxon>unclassified sequences</taxon>
        <taxon>metagenomes</taxon>
        <taxon>ecological metagenomes</taxon>
    </lineage>
</organism>
<feature type="transmembrane region" description="Helical" evidence="7">
    <location>
        <begin position="435"/>
        <end position="464"/>
    </location>
</feature>
<dbReference type="InterPro" id="IPR006043">
    <property type="entry name" value="NCS2"/>
</dbReference>
<evidence type="ECO:0000256" key="4">
    <source>
        <dbReference type="ARBA" id="ARBA00022692"/>
    </source>
</evidence>
<evidence type="ECO:0000256" key="6">
    <source>
        <dbReference type="ARBA" id="ARBA00023136"/>
    </source>
</evidence>
<evidence type="ECO:0000256" key="7">
    <source>
        <dbReference type="SAM" id="Phobius"/>
    </source>
</evidence>
<feature type="transmembrane region" description="Helical" evidence="7">
    <location>
        <begin position="298"/>
        <end position="316"/>
    </location>
</feature>
<keyword evidence="4 7" id="KW-0812">Transmembrane</keyword>
<dbReference type="GO" id="GO:0012505">
    <property type="term" value="C:endomembrane system"/>
    <property type="evidence" value="ECO:0007669"/>
    <property type="project" value="UniProtKB-SubCell"/>
</dbReference>
<dbReference type="Pfam" id="PF00860">
    <property type="entry name" value="Xan_ur_permease"/>
    <property type="match status" value="1"/>
</dbReference>
<protein>
    <submittedName>
        <fullName evidence="8">Unannotated protein</fullName>
    </submittedName>
</protein>
<feature type="transmembrane region" description="Helical" evidence="7">
    <location>
        <begin position="82"/>
        <end position="101"/>
    </location>
</feature>
<dbReference type="GO" id="GO:0005886">
    <property type="term" value="C:plasma membrane"/>
    <property type="evidence" value="ECO:0007669"/>
    <property type="project" value="TreeGrafter"/>
</dbReference>
<dbReference type="GO" id="GO:0005345">
    <property type="term" value="F:purine nucleobase transmembrane transporter activity"/>
    <property type="evidence" value="ECO:0007669"/>
    <property type="project" value="TreeGrafter"/>
</dbReference>
<feature type="transmembrane region" description="Helical" evidence="7">
    <location>
        <begin position="106"/>
        <end position="125"/>
    </location>
</feature>
<keyword evidence="6 7" id="KW-0472">Membrane</keyword>
<feature type="transmembrane region" description="Helical" evidence="7">
    <location>
        <begin position="41"/>
        <end position="62"/>
    </location>
</feature>
<dbReference type="AlphaFoldDB" id="A0A6J6DBT3"/>
<feature type="transmembrane region" description="Helical" evidence="7">
    <location>
        <begin position="230"/>
        <end position="248"/>
    </location>
</feature>
<evidence type="ECO:0000313" key="8">
    <source>
        <dbReference type="EMBL" id="CAB4561352.1"/>
    </source>
</evidence>
<comment type="subcellular location">
    <subcellularLocation>
        <location evidence="1">Endomembrane system</location>
        <topology evidence="1">Multi-pass membrane protein</topology>
    </subcellularLocation>
</comment>
<feature type="transmembrane region" description="Helical" evidence="7">
    <location>
        <begin position="131"/>
        <end position="150"/>
    </location>
</feature>
<dbReference type="EMBL" id="CAEZTD010000049">
    <property type="protein sequence ID" value="CAB4561352.1"/>
    <property type="molecule type" value="Genomic_DNA"/>
</dbReference>